<dbReference type="EMBL" id="MCFF01000057">
    <property type="protein sequence ID" value="ORZ04419.1"/>
    <property type="molecule type" value="Genomic_DNA"/>
</dbReference>
<feature type="compositionally biased region" description="Low complexity" evidence="7">
    <location>
        <begin position="1044"/>
        <end position="1065"/>
    </location>
</feature>
<keyword evidence="3" id="KW-0813">Transport</keyword>
<evidence type="ECO:0000313" key="12">
    <source>
        <dbReference type="EMBL" id="ORZ04419.1"/>
    </source>
</evidence>
<dbReference type="Proteomes" id="UP000193648">
    <property type="component" value="Unassembled WGS sequence"/>
</dbReference>
<keyword evidence="4 8" id="KW-0812">Transmembrane</keyword>
<evidence type="ECO:0000256" key="2">
    <source>
        <dbReference type="ARBA" id="ARBA00007779"/>
    </source>
</evidence>
<feature type="domain" description="CSC1/OSCA1-like N-terminal transmembrane" evidence="10">
    <location>
        <begin position="42"/>
        <end position="196"/>
    </location>
</feature>
<dbReference type="AlphaFoldDB" id="A0A1Y2GA59"/>
<feature type="transmembrane region" description="Helical" evidence="8">
    <location>
        <begin position="126"/>
        <end position="145"/>
    </location>
</feature>
<evidence type="ECO:0000313" key="13">
    <source>
        <dbReference type="Proteomes" id="UP000193648"/>
    </source>
</evidence>
<feature type="compositionally biased region" description="Basic and acidic residues" evidence="7">
    <location>
        <begin position="1008"/>
        <end position="1023"/>
    </location>
</feature>
<name>A0A1Y2GA59_9FUNG</name>
<feature type="compositionally biased region" description="Low complexity" evidence="7">
    <location>
        <begin position="954"/>
        <end position="972"/>
    </location>
</feature>
<evidence type="ECO:0000256" key="7">
    <source>
        <dbReference type="SAM" id="MobiDB-lite"/>
    </source>
</evidence>
<evidence type="ECO:0000256" key="1">
    <source>
        <dbReference type="ARBA" id="ARBA00004141"/>
    </source>
</evidence>
<dbReference type="InterPro" id="IPR027815">
    <property type="entry name" value="CSC1/OSCA1-like_cyt"/>
</dbReference>
<keyword evidence="5 8" id="KW-1133">Transmembrane helix</keyword>
<feature type="compositionally biased region" description="Polar residues" evidence="7">
    <location>
        <begin position="1024"/>
        <end position="1043"/>
    </location>
</feature>
<evidence type="ECO:0000259" key="11">
    <source>
        <dbReference type="Pfam" id="PF14703"/>
    </source>
</evidence>
<keyword evidence="13" id="KW-1185">Reference proteome</keyword>
<comment type="caution">
    <text evidence="12">The sequence shown here is derived from an EMBL/GenBank/DDBJ whole genome shotgun (WGS) entry which is preliminary data.</text>
</comment>
<feature type="transmembrane region" description="Helical" evidence="8">
    <location>
        <begin position="485"/>
        <end position="505"/>
    </location>
</feature>
<feature type="compositionally biased region" description="Polar residues" evidence="7">
    <location>
        <begin position="975"/>
        <end position="985"/>
    </location>
</feature>
<comment type="similarity">
    <text evidence="2">Belongs to the CSC1 (TC 1.A.17) family.</text>
</comment>
<evidence type="ECO:0000259" key="9">
    <source>
        <dbReference type="Pfam" id="PF02714"/>
    </source>
</evidence>
<feature type="compositionally biased region" description="Polar residues" evidence="7">
    <location>
        <begin position="787"/>
        <end position="802"/>
    </location>
</feature>
<feature type="transmembrane region" description="Helical" evidence="8">
    <location>
        <begin position="525"/>
        <end position="545"/>
    </location>
</feature>
<reference evidence="12 13" key="1">
    <citation type="submission" date="2016-07" db="EMBL/GenBank/DDBJ databases">
        <title>Pervasive Adenine N6-methylation of Active Genes in Fungi.</title>
        <authorList>
            <consortium name="DOE Joint Genome Institute"/>
            <person name="Mondo S.J."/>
            <person name="Dannebaum R.O."/>
            <person name="Kuo R.C."/>
            <person name="Labutti K."/>
            <person name="Haridas S."/>
            <person name="Kuo A."/>
            <person name="Salamov A."/>
            <person name="Ahrendt S.R."/>
            <person name="Lipzen A."/>
            <person name="Sullivan W."/>
            <person name="Andreopoulos W.B."/>
            <person name="Clum A."/>
            <person name="Lindquist E."/>
            <person name="Daum C."/>
            <person name="Ramamoorthy G.K."/>
            <person name="Gryganskyi A."/>
            <person name="Culley D."/>
            <person name="Magnuson J.K."/>
            <person name="James T.Y."/>
            <person name="O'Malley M.A."/>
            <person name="Stajich J.E."/>
            <person name="Spatafora J.W."/>
            <person name="Visel A."/>
            <person name="Grigoriev I.V."/>
        </authorList>
    </citation>
    <scope>NUCLEOTIDE SEQUENCE [LARGE SCALE GENOMIC DNA]</scope>
    <source>
        <strain evidence="12 13">NRRL 3116</strain>
    </source>
</reference>
<accession>A0A1Y2GA59</accession>
<gene>
    <name evidence="12" type="ORF">BCR41DRAFT_425924</name>
</gene>
<dbReference type="GO" id="GO:0005227">
    <property type="term" value="F:calcium-activated cation channel activity"/>
    <property type="evidence" value="ECO:0007669"/>
    <property type="project" value="InterPro"/>
</dbReference>
<evidence type="ECO:0000256" key="6">
    <source>
        <dbReference type="ARBA" id="ARBA00023136"/>
    </source>
</evidence>
<organism evidence="12 13">
    <name type="scientific">Lobosporangium transversale</name>
    <dbReference type="NCBI Taxonomy" id="64571"/>
    <lineage>
        <taxon>Eukaryota</taxon>
        <taxon>Fungi</taxon>
        <taxon>Fungi incertae sedis</taxon>
        <taxon>Mucoromycota</taxon>
        <taxon>Mortierellomycotina</taxon>
        <taxon>Mortierellomycetes</taxon>
        <taxon>Mortierellales</taxon>
        <taxon>Mortierellaceae</taxon>
        <taxon>Lobosporangium</taxon>
    </lineage>
</organism>
<dbReference type="OrthoDB" id="1689567at2759"/>
<dbReference type="Pfam" id="PF13967">
    <property type="entry name" value="RSN1_TM"/>
    <property type="match status" value="1"/>
</dbReference>
<dbReference type="InParanoid" id="A0A1Y2GA59"/>
<feature type="domain" description="CSC1/OSCA1-like cytosolic" evidence="11">
    <location>
        <begin position="218"/>
        <end position="419"/>
    </location>
</feature>
<dbReference type="Pfam" id="PF02714">
    <property type="entry name" value="RSN1_7TM"/>
    <property type="match status" value="1"/>
</dbReference>
<dbReference type="RefSeq" id="XP_021876527.1">
    <property type="nucleotide sequence ID" value="XM_022030650.1"/>
</dbReference>
<feature type="transmembrane region" description="Helical" evidence="8">
    <location>
        <begin position="432"/>
        <end position="456"/>
    </location>
</feature>
<dbReference type="InterPro" id="IPR045122">
    <property type="entry name" value="Csc1-like"/>
</dbReference>
<dbReference type="FunCoup" id="A0A1Y2GA59">
    <property type="interactions" value="66"/>
</dbReference>
<dbReference type="InterPro" id="IPR003864">
    <property type="entry name" value="CSC1/OSCA1-like_7TM"/>
</dbReference>
<dbReference type="PANTHER" id="PTHR13018">
    <property type="entry name" value="PROBABLE MEMBRANE PROTEIN DUF221-RELATED"/>
    <property type="match status" value="1"/>
</dbReference>
<feature type="domain" description="CSC1/OSCA1-like 7TM region" evidence="9">
    <location>
        <begin position="430"/>
        <end position="701"/>
    </location>
</feature>
<evidence type="ECO:0000256" key="8">
    <source>
        <dbReference type="SAM" id="Phobius"/>
    </source>
</evidence>
<keyword evidence="6 8" id="KW-0472">Membrane</keyword>
<feature type="transmembrane region" description="Helical" evidence="8">
    <location>
        <begin position="681"/>
        <end position="701"/>
    </location>
</feature>
<dbReference type="PANTHER" id="PTHR13018:SF5">
    <property type="entry name" value="RE44586P"/>
    <property type="match status" value="1"/>
</dbReference>
<feature type="compositionally biased region" description="Basic and acidic residues" evidence="7">
    <location>
        <begin position="942"/>
        <end position="952"/>
    </location>
</feature>
<dbReference type="InterPro" id="IPR032880">
    <property type="entry name" value="CSC1/OSCA1-like_N"/>
</dbReference>
<evidence type="ECO:0000259" key="10">
    <source>
        <dbReference type="Pfam" id="PF13967"/>
    </source>
</evidence>
<protein>
    <submittedName>
        <fullName evidence="12">Uncharacterized protein</fullName>
    </submittedName>
</protein>
<comment type="subcellular location">
    <subcellularLocation>
        <location evidence="1">Membrane</location>
        <topology evidence="1">Multi-pass membrane protein</topology>
    </subcellularLocation>
</comment>
<dbReference type="GeneID" id="33572491"/>
<proteinExistence type="inferred from homology"/>
<evidence type="ECO:0000256" key="4">
    <source>
        <dbReference type="ARBA" id="ARBA00022692"/>
    </source>
</evidence>
<dbReference type="GO" id="GO:0005886">
    <property type="term" value="C:plasma membrane"/>
    <property type="evidence" value="ECO:0007669"/>
    <property type="project" value="TreeGrafter"/>
</dbReference>
<dbReference type="Pfam" id="PF14703">
    <property type="entry name" value="PHM7_cyt"/>
    <property type="match status" value="1"/>
</dbReference>
<feature type="transmembrane region" description="Helical" evidence="8">
    <location>
        <begin position="173"/>
        <end position="195"/>
    </location>
</feature>
<feature type="transmembrane region" description="Helical" evidence="8">
    <location>
        <begin position="707"/>
        <end position="724"/>
    </location>
</feature>
<feature type="transmembrane region" description="Helical" evidence="8">
    <location>
        <begin position="557"/>
        <end position="578"/>
    </location>
</feature>
<feature type="region of interest" description="Disordered" evidence="7">
    <location>
        <begin position="754"/>
        <end position="802"/>
    </location>
</feature>
<sequence length="1065" mass="118477">MDQPQSPFWAQPTIGLGNDYDFDVFPMDIGGPRKKAANSTGLVTQLVISIALGLFALLTFCTLRTRWVAMFAPRSTLRGRHAPPILPPTFFGWIPKLISTTENEVLKCVGLDAVMLLRFYHMSMKLFFCLMIPGLLVILPVNYFSTRDGHDPTDPDDGFDEWSLLQKVQGTSLLYLMTQFTFTWVFSLITLYMIWQTFEGYIIIRRDYILDRVRSITHRTVMVIGLPPKLQKDRALATFYESLGAGEVESAYVCRYVELLKRKIEQRAHALMELEGAYTSYYGNPSDFPGYDPNKIMAENDRYMTEDHATGTATVIEDQHGNDANQPKGKKRPTEHLGFLGLFGKKVDKIDKRRETFAALDKAVQKLRKFRDFPTTSVGFVTFEEIHSAQIVAQTVNTKETLTCRTILAPEPRDVYWDNLKIPHTELGIRSVVVNTTVFFLIFFWSGPISIFSSFLNLETLEKLIPGVTKVAEASPVLKSVIQGFLPTLGVTIFLELVPNILEVLCIRQGIQSHSGMARSLYNKYYTFILFNVVLVFTIVGTWAQAFNKVYHNLGEFTLLLAASLPRVSPFFVNFIILKGIGQFPLRLLQIGDVFRQTFRGIFSKTPRDYAEARAPPSLKHGEVYANSTLAFVIVLIYSCIKPIILIFGAVFFAFGYLALKYQLLYVLFHAYESGGRTWPMVYNRIMVGLLIFQSTMLGLLMLKHSYVLGSLLAPLPIGTIWFWSWTSRKYRETAEFIPLEMLHSRVAKIQGSAHEASSAATGSSAQGPGHISINMDQHNQNDQNNKTPVKPSTNGSGNEVSVASASVTINPEGTQQQPTEEDDYPVVPNRYTDYRQPPMTLYPGVLNSGMRFYSDPAVSGPLPTLWLPLKKETLSKKTLMDEESRIGAHYSDSDSDDEHHMHEHLEAALARPPFMLPTQGSDMPQSYDEGDNLVGGGQDEDLSKLPPDLKSKATIATAGTTASTSTGSAAGRAPQSTPEGSQAESHVEELAETVSQGSAVEGIIDVYYHHPERRASKKDPNNRVRTVQGQGSHHSLLNQQKDTSSSTSAGGGAAASSSAATASK</sequence>
<feature type="transmembrane region" description="Helical" evidence="8">
    <location>
        <begin position="647"/>
        <end position="669"/>
    </location>
</feature>
<evidence type="ECO:0000256" key="5">
    <source>
        <dbReference type="ARBA" id="ARBA00022989"/>
    </source>
</evidence>
<feature type="region of interest" description="Disordered" evidence="7">
    <location>
        <begin position="915"/>
        <end position="1065"/>
    </location>
</feature>
<feature type="transmembrane region" description="Helical" evidence="8">
    <location>
        <begin position="42"/>
        <end position="63"/>
    </location>
</feature>
<evidence type="ECO:0000256" key="3">
    <source>
        <dbReference type="ARBA" id="ARBA00022448"/>
    </source>
</evidence>
<feature type="compositionally biased region" description="Low complexity" evidence="7">
    <location>
        <begin position="754"/>
        <end position="786"/>
    </location>
</feature>